<dbReference type="Gene3D" id="2.60.40.760">
    <property type="entry name" value="Expansin, cellulose-binding-like domain"/>
    <property type="match status" value="1"/>
</dbReference>
<organism evidence="2 3">
    <name type="scientific">Thlaspi arvense</name>
    <name type="common">Field penny-cress</name>
    <dbReference type="NCBI Taxonomy" id="13288"/>
    <lineage>
        <taxon>Eukaryota</taxon>
        <taxon>Viridiplantae</taxon>
        <taxon>Streptophyta</taxon>
        <taxon>Embryophyta</taxon>
        <taxon>Tracheophyta</taxon>
        <taxon>Spermatophyta</taxon>
        <taxon>Magnoliopsida</taxon>
        <taxon>eudicotyledons</taxon>
        <taxon>Gunneridae</taxon>
        <taxon>Pentapetalae</taxon>
        <taxon>rosids</taxon>
        <taxon>malvids</taxon>
        <taxon>Brassicales</taxon>
        <taxon>Brassicaceae</taxon>
        <taxon>Thlaspideae</taxon>
        <taxon>Thlaspi</taxon>
    </lineage>
</organism>
<gene>
    <name evidence="2" type="ORF">TAV2_LOCUS15080</name>
</gene>
<dbReference type="GO" id="GO:0009506">
    <property type="term" value="C:plasmodesma"/>
    <property type="evidence" value="ECO:0007669"/>
    <property type="project" value="TreeGrafter"/>
</dbReference>
<dbReference type="SUPFAM" id="SSF49590">
    <property type="entry name" value="PHL pollen allergen"/>
    <property type="match status" value="1"/>
</dbReference>
<evidence type="ECO:0000313" key="3">
    <source>
        <dbReference type="Proteomes" id="UP000836841"/>
    </source>
</evidence>
<keyword evidence="3" id="KW-1185">Reference proteome</keyword>
<evidence type="ECO:0000313" key="2">
    <source>
        <dbReference type="EMBL" id="CAH2062618.1"/>
    </source>
</evidence>
<dbReference type="EMBL" id="CAJVSB020000778">
    <property type="protein sequence ID" value="CAH2062618.1"/>
    <property type="molecule type" value="Genomic_DNA"/>
</dbReference>
<feature type="domain" description="Expansin-like CBD" evidence="1">
    <location>
        <begin position="21"/>
        <end position="122"/>
    </location>
</feature>
<dbReference type="GO" id="GO:0006949">
    <property type="term" value="P:syncytium formation"/>
    <property type="evidence" value="ECO:0007669"/>
    <property type="project" value="TreeGrafter"/>
</dbReference>
<evidence type="ECO:0000259" key="1">
    <source>
        <dbReference type="PROSITE" id="PS50843"/>
    </source>
</evidence>
<dbReference type="PROSITE" id="PS50843">
    <property type="entry name" value="EXPANSIN_CBD"/>
    <property type="match status" value="1"/>
</dbReference>
<comment type="caution">
    <text evidence="2">The sequence shown here is derived from an EMBL/GenBank/DDBJ whole genome shotgun (WGS) entry which is preliminary data.</text>
</comment>
<dbReference type="InterPro" id="IPR007117">
    <property type="entry name" value="Expansin_CBD"/>
</dbReference>
<accession>A0AAU9SD92</accession>
<dbReference type="Proteomes" id="UP000836841">
    <property type="component" value="Unassembled WGS sequence"/>
</dbReference>
<dbReference type="PANTHER" id="PTHR31692:SF5">
    <property type="entry name" value="EXPANSIN-B3"/>
    <property type="match status" value="1"/>
</dbReference>
<feature type="non-terminal residue" evidence="2">
    <location>
        <position position="141"/>
    </location>
</feature>
<reference evidence="2 3" key="1">
    <citation type="submission" date="2022-03" db="EMBL/GenBank/DDBJ databases">
        <authorList>
            <person name="Nunn A."/>
            <person name="Chopra R."/>
            <person name="Nunn A."/>
            <person name="Contreras Garrido A."/>
        </authorList>
    </citation>
    <scope>NUCLEOTIDE SEQUENCE [LARGE SCALE GENOMIC DNA]</scope>
</reference>
<feature type="non-terminal residue" evidence="2">
    <location>
        <position position="1"/>
    </location>
</feature>
<dbReference type="PANTHER" id="PTHR31692">
    <property type="entry name" value="EXPANSIN-B3"/>
    <property type="match status" value="1"/>
</dbReference>
<dbReference type="AlphaFoldDB" id="A0AAU9SD92"/>
<protein>
    <recommendedName>
        <fullName evidence="1">Expansin-like CBD domain-containing protein</fullName>
    </recommendedName>
</protein>
<proteinExistence type="predicted"/>
<name>A0AAU9SD92_THLAR</name>
<dbReference type="InterPro" id="IPR036749">
    <property type="entry name" value="Expansin_CBD_sf"/>
</dbReference>
<sequence length="141" mass="15768">TPCKYPGKNIAFHVNEGPTDYLLSLLVEFEDGDEDIGSMHIRESKETFIPFESESKGSSALKKFQGLKSKFHRVDGDEAPVGSKLVHNRGAPESLATLSTLRTLSARDVIPRNWSPKATYTSRLNFYLIKREERGGIKKAI</sequence>